<dbReference type="OrthoDB" id="9796554at2"/>
<reference evidence="2 3" key="1">
    <citation type="submission" date="2018-01" db="EMBL/GenBank/DDBJ databases">
        <title>Genome sequence of a Cantenovulum-like bacteria.</title>
        <authorList>
            <person name="Tan W.R."/>
            <person name="Lau N.-S."/>
            <person name="Go F."/>
            <person name="Amirul A.-A.A."/>
        </authorList>
    </citation>
    <scope>NUCLEOTIDE SEQUENCE [LARGE SCALE GENOMIC DNA]</scope>
    <source>
        <strain evidence="2 3">CCB-QB4</strain>
    </source>
</reference>
<dbReference type="PANTHER" id="PTHR42852">
    <property type="entry name" value="THIOL:DISULFIDE INTERCHANGE PROTEIN DSBE"/>
    <property type="match status" value="1"/>
</dbReference>
<dbReference type="CDD" id="cd02966">
    <property type="entry name" value="TlpA_like_family"/>
    <property type="match status" value="1"/>
</dbReference>
<dbReference type="InterPro" id="IPR050553">
    <property type="entry name" value="Thioredoxin_ResA/DsbE_sf"/>
</dbReference>
<feature type="domain" description="Thioredoxin" evidence="1">
    <location>
        <begin position="32"/>
        <end position="168"/>
    </location>
</feature>
<accession>A0A2S0VU01</accession>
<dbReference type="AlphaFoldDB" id="A0A2S0VU01"/>
<dbReference type="InterPro" id="IPR036249">
    <property type="entry name" value="Thioredoxin-like_sf"/>
</dbReference>
<dbReference type="PANTHER" id="PTHR42852:SF17">
    <property type="entry name" value="THIOREDOXIN-LIKE PROTEIN HI_1115"/>
    <property type="match status" value="1"/>
</dbReference>
<dbReference type="Gene3D" id="3.40.30.10">
    <property type="entry name" value="Glutaredoxin"/>
    <property type="match status" value="1"/>
</dbReference>
<evidence type="ECO:0000259" key="1">
    <source>
        <dbReference type="PROSITE" id="PS51352"/>
    </source>
</evidence>
<protein>
    <recommendedName>
        <fullName evidence="1">Thioredoxin domain-containing protein</fullName>
    </recommendedName>
</protein>
<dbReference type="EMBL" id="CP026604">
    <property type="protein sequence ID" value="AWB67688.1"/>
    <property type="molecule type" value="Genomic_DNA"/>
</dbReference>
<dbReference type="PROSITE" id="PS51352">
    <property type="entry name" value="THIOREDOXIN_2"/>
    <property type="match status" value="1"/>
</dbReference>
<gene>
    <name evidence="2" type="ORF">C2869_15125</name>
</gene>
<dbReference type="GO" id="GO:0016491">
    <property type="term" value="F:oxidoreductase activity"/>
    <property type="evidence" value="ECO:0007669"/>
    <property type="project" value="InterPro"/>
</dbReference>
<name>A0A2S0VU01_9ALTE</name>
<dbReference type="Proteomes" id="UP000244441">
    <property type="component" value="Chromosome"/>
</dbReference>
<dbReference type="InterPro" id="IPR013766">
    <property type="entry name" value="Thioredoxin_domain"/>
</dbReference>
<dbReference type="SUPFAM" id="SSF52833">
    <property type="entry name" value="Thioredoxin-like"/>
    <property type="match status" value="1"/>
</dbReference>
<keyword evidence="3" id="KW-1185">Reference proteome</keyword>
<dbReference type="RefSeq" id="WP_108603758.1">
    <property type="nucleotide sequence ID" value="NZ_CP026604.1"/>
</dbReference>
<evidence type="ECO:0000313" key="2">
    <source>
        <dbReference type="EMBL" id="AWB67688.1"/>
    </source>
</evidence>
<dbReference type="GO" id="GO:0016209">
    <property type="term" value="F:antioxidant activity"/>
    <property type="evidence" value="ECO:0007669"/>
    <property type="project" value="InterPro"/>
</dbReference>
<dbReference type="InterPro" id="IPR000866">
    <property type="entry name" value="AhpC/TSA"/>
</dbReference>
<organism evidence="2 3">
    <name type="scientific">Saccharobesus litoralis</name>
    <dbReference type="NCBI Taxonomy" id="2172099"/>
    <lineage>
        <taxon>Bacteria</taxon>
        <taxon>Pseudomonadati</taxon>
        <taxon>Pseudomonadota</taxon>
        <taxon>Gammaproteobacteria</taxon>
        <taxon>Alteromonadales</taxon>
        <taxon>Alteromonadaceae</taxon>
        <taxon>Saccharobesus</taxon>
    </lineage>
</organism>
<dbReference type="KEGG" id="cate:C2869_15125"/>
<evidence type="ECO:0000313" key="3">
    <source>
        <dbReference type="Proteomes" id="UP000244441"/>
    </source>
</evidence>
<sequence length="168" mass="18764">MHLVKSIIKNSLVFVILFILVSWWQGRNLLNADDAGALKAIELPTLTGELAQVNFQQKVSVIYFFAPWCRVCDVSIDNLQALHETKGGDFNLVPIALDYSAIEQVSEFASRNELSMDVLLGTEQVKQKFKISGYPTYYVVDANGNITHSSMGYSTKVGLYITTMFSDI</sequence>
<proteinExistence type="predicted"/>
<dbReference type="Pfam" id="PF00578">
    <property type="entry name" value="AhpC-TSA"/>
    <property type="match status" value="1"/>
</dbReference>